<comment type="caution">
    <text evidence="2">The sequence shown here is derived from an EMBL/GenBank/DDBJ whole genome shotgun (WGS) entry which is preliminary data.</text>
</comment>
<evidence type="ECO:0000313" key="3">
    <source>
        <dbReference type="EMBL" id="TDR35733.1"/>
    </source>
</evidence>
<keyword evidence="1" id="KW-0472">Membrane</keyword>
<reference evidence="3 5" key="2">
    <citation type="submission" date="2019-03" db="EMBL/GenBank/DDBJ databases">
        <title>Genomic Encyclopedia of Type Strains, Phase IV (KMG-IV): sequencing the most valuable type-strain genomes for metagenomic binning, comparative biology and taxonomic classification.</title>
        <authorList>
            <person name="Goeker M."/>
        </authorList>
    </citation>
    <scope>NUCLEOTIDE SEQUENCE [LARGE SCALE GENOMIC DNA]</scope>
    <source>
        <strain evidence="3 5">DSM 20580</strain>
    </source>
</reference>
<dbReference type="Proteomes" id="UP000254330">
    <property type="component" value="Unassembled WGS sequence"/>
</dbReference>
<feature type="transmembrane region" description="Helical" evidence="1">
    <location>
        <begin position="258"/>
        <end position="278"/>
    </location>
</feature>
<keyword evidence="1" id="KW-1133">Transmembrane helix</keyword>
<dbReference type="EMBL" id="UGNP01000001">
    <property type="protein sequence ID" value="STX09938.1"/>
    <property type="molecule type" value="Genomic_DNA"/>
</dbReference>
<feature type="transmembrane region" description="Helical" evidence="1">
    <location>
        <begin position="56"/>
        <end position="74"/>
    </location>
</feature>
<dbReference type="OrthoDB" id="2039442at2"/>
<dbReference type="Proteomes" id="UP000294641">
    <property type="component" value="Unassembled WGS sequence"/>
</dbReference>
<feature type="transmembrane region" description="Helical" evidence="1">
    <location>
        <begin position="94"/>
        <end position="116"/>
    </location>
</feature>
<keyword evidence="5" id="KW-1185">Reference proteome</keyword>
<sequence>MLTFHQFHPLTLTLYYLFLLVILWLFKAPIVIFLLFISLFLFWSISQNRKSILNELVFVASLSGLIMLFTIYFYHNGATPIFYLNDQAVTTEVIFYSIVMAVAVAATWITWQALIISFPMKKIIYLTSNRSITLAIALSNFVRWIPNGKIQFQKVMEAQQSIGYFSSQSKFERMYKTVKIWMNSYYNAFENTFQKSAVMHERGFKSGKRTHFQHYRFRKTDCIIVVSILITFFIMVINYAQLRYYFFPLRKEMTVEPIYWLVFVFISLPIIIQIKGWVQWHYYKSKI</sequence>
<organism evidence="2 4">
    <name type="scientific">Kurthia zopfii</name>
    <dbReference type="NCBI Taxonomy" id="1650"/>
    <lineage>
        <taxon>Bacteria</taxon>
        <taxon>Bacillati</taxon>
        <taxon>Bacillota</taxon>
        <taxon>Bacilli</taxon>
        <taxon>Bacillales</taxon>
        <taxon>Caryophanaceae</taxon>
        <taxon>Kurthia</taxon>
    </lineage>
</organism>
<name>A0A8B4QBA3_9BACL</name>
<proteinExistence type="predicted"/>
<reference evidence="2 4" key="1">
    <citation type="submission" date="2018-06" db="EMBL/GenBank/DDBJ databases">
        <authorList>
            <consortium name="Pathogen Informatics"/>
            <person name="Doyle S."/>
        </authorList>
    </citation>
    <scope>NUCLEOTIDE SEQUENCE [LARGE SCALE GENOMIC DNA]</scope>
    <source>
        <strain evidence="2 4">NCTC10597</strain>
    </source>
</reference>
<evidence type="ECO:0000256" key="1">
    <source>
        <dbReference type="SAM" id="Phobius"/>
    </source>
</evidence>
<dbReference type="AlphaFoldDB" id="A0A8B4QBA3"/>
<gene>
    <name evidence="3" type="ORF">DFR61_1295</name>
    <name evidence="2" type="ORF">NCTC10597_01645</name>
</gene>
<keyword evidence="1 3" id="KW-0812">Transmembrane</keyword>
<feature type="transmembrane region" description="Helical" evidence="1">
    <location>
        <begin position="222"/>
        <end position="246"/>
    </location>
</feature>
<dbReference type="EMBL" id="SNZG01000029">
    <property type="protein sequence ID" value="TDR35733.1"/>
    <property type="molecule type" value="Genomic_DNA"/>
</dbReference>
<evidence type="ECO:0000313" key="4">
    <source>
        <dbReference type="Proteomes" id="UP000254330"/>
    </source>
</evidence>
<evidence type="ECO:0000313" key="5">
    <source>
        <dbReference type="Proteomes" id="UP000294641"/>
    </source>
</evidence>
<accession>A0A8B4QBA3</accession>
<protein>
    <submittedName>
        <fullName evidence="2">ABC-type cobalt transport system, permease component CbiQ and related transporters</fullName>
    </submittedName>
    <submittedName>
        <fullName evidence="3">Energy-coupling factor transporter transmembrane protein EcfT</fullName>
    </submittedName>
</protein>
<evidence type="ECO:0000313" key="2">
    <source>
        <dbReference type="EMBL" id="STX09938.1"/>
    </source>
</evidence>
<feature type="transmembrane region" description="Helical" evidence="1">
    <location>
        <begin position="15"/>
        <end position="44"/>
    </location>
</feature>
<dbReference type="RefSeq" id="WP_109350304.1">
    <property type="nucleotide sequence ID" value="NZ_BJUE01000025.1"/>
</dbReference>